<dbReference type="InParanoid" id="A0A067N662"/>
<organism evidence="2 3">
    <name type="scientific">Pleurotus ostreatus (strain PC15)</name>
    <name type="common">Oyster mushroom</name>
    <dbReference type="NCBI Taxonomy" id="1137138"/>
    <lineage>
        <taxon>Eukaryota</taxon>
        <taxon>Fungi</taxon>
        <taxon>Dikarya</taxon>
        <taxon>Basidiomycota</taxon>
        <taxon>Agaricomycotina</taxon>
        <taxon>Agaricomycetes</taxon>
        <taxon>Agaricomycetidae</taxon>
        <taxon>Agaricales</taxon>
        <taxon>Pleurotineae</taxon>
        <taxon>Pleurotaceae</taxon>
        <taxon>Pleurotus</taxon>
    </lineage>
</organism>
<feature type="region of interest" description="Disordered" evidence="1">
    <location>
        <begin position="20"/>
        <end position="106"/>
    </location>
</feature>
<dbReference type="Proteomes" id="UP000027073">
    <property type="component" value="Unassembled WGS sequence"/>
</dbReference>
<proteinExistence type="predicted"/>
<name>A0A067N662_PLEO1</name>
<sequence length="106" mass="11306">MPSILSTPTRCATMLSTLRPRNRFWGSLRGTRPFGSGASSDDPLKQTKKATQDARKHSTNPVDAASPQLKERAYTDATGNKEGVGMVDQVGSQSATANKMGARPAK</sequence>
<evidence type="ECO:0000313" key="3">
    <source>
        <dbReference type="Proteomes" id="UP000027073"/>
    </source>
</evidence>
<gene>
    <name evidence="2" type="ORF">PLEOSDRAFT_162444</name>
</gene>
<dbReference type="AlphaFoldDB" id="A0A067N662"/>
<dbReference type="OrthoDB" id="2687798at2759"/>
<accession>A0A067N662</accession>
<evidence type="ECO:0000313" key="2">
    <source>
        <dbReference type="EMBL" id="KDQ23518.1"/>
    </source>
</evidence>
<dbReference type="VEuPathDB" id="FungiDB:PLEOSDRAFT_162444"/>
<reference evidence="3" key="1">
    <citation type="journal article" date="2014" name="Proc. Natl. Acad. Sci. U.S.A.">
        <title>Extensive sampling of basidiomycete genomes demonstrates inadequacy of the white-rot/brown-rot paradigm for wood decay fungi.</title>
        <authorList>
            <person name="Riley R."/>
            <person name="Salamov A.A."/>
            <person name="Brown D.W."/>
            <person name="Nagy L.G."/>
            <person name="Floudas D."/>
            <person name="Held B.W."/>
            <person name="Levasseur A."/>
            <person name="Lombard V."/>
            <person name="Morin E."/>
            <person name="Otillar R."/>
            <person name="Lindquist E.A."/>
            <person name="Sun H."/>
            <person name="LaButti K.M."/>
            <person name="Schmutz J."/>
            <person name="Jabbour D."/>
            <person name="Luo H."/>
            <person name="Baker S.E."/>
            <person name="Pisabarro A.G."/>
            <person name="Walton J.D."/>
            <person name="Blanchette R.A."/>
            <person name="Henrissat B."/>
            <person name="Martin F."/>
            <person name="Cullen D."/>
            <person name="Hibbett D.S."/>
            <person name="Grigoriev I.V."/>
        </authorList>
    </citation>
    <scope>NUCLEOTIDE SEQUENCE [LARGE SCALE GENOMIC DNA]</scope>
    <source>
        <strain evidence="3">PC15</strain>
    </source>
</reference>
<evidence type="ECO:0000256" key="1">
    <source>
        <dbReference type="SAM" id="MobiDB-lite"/>
    </source>
</evidence>
<dbReference type="EMBL" id="KL198013">
    <property type="protein sequence ID" value="KDQ23518.1"/>
    <property type="molecule type" value="Genomic_DNA"/>
</dbReference>
<protein>
    <submittedName>
        <fullName evidence="2">Uncharacterized protein</fullName>
    </submittedName>
</protein>
<feature type="compositionally biased region" description="Basic and acidic residues" evidence="1">
    <location>
        <begin position="42"/>
        <end position="56"/>
    </location>
</feature>
<dbReference type="HOGENOM" id="CLU_2224333_0_0_1"/>